<dbReference type="RefSeq" id="WP_076095536.1">
    <property type="nucleotide sequence ID" value="NZ_MTHD01000004.1"/>
</dbReference>
<reference evidence="7 8" key="1">
    <citation type="submission" date="2016-10" db="EMBL/GenBank/DDBJ databases">
        <title>Alkaliphiles isolated from bioreactors.</title>
        <authorList>
            <person name="Salah Z."/>
            <person name="Rout S.P."/>
            <person name="Humphreys P.N."/>
        </authorList>
    </citation>
    <scope>NUCLEOTIDE SEQUENCE [LARGE SCALE GENOMIC DNA]</scope>
    <source>
        <strain evidence="7 8">ZS02</strain>
    </source>
</reference>
<dbReference type="Gene3D" id="3.40.50.300">
    <property type="entry name" value="P-loop containing nucleotide triphosphate hydrolases"/>
    <property type="match status" value="1"/>
</dbReference>
<protein>
    <recommendedName>
        <fullName evidence="5 6">Dephospho-CoA kinase</fullName>
        <ecNumber evidence="5 6">2.7.1.24</ecNumber>
    </recommendedName>
    <alternativeName>
        <fullName evidence="5">Dephosphocoenzyme A kinase</fullName>
    </alternativeName>
</protein>
<dbReference type="UniPathway" id="UPA00241">
    <property type="reaction ID" value="UER00356"/>
</dbReference>
<keyword evidence="5" id="KW-0963">Cytoplasm</keyword>
<evidence type="ECO:0000256" key="3">
    <source>
        <dbReference type="ARBA" id="ARBA00022840"/>
    </source>
</evidence>
<dbReference type="AlphaFoldDB" id="A0A1R1I2W0"/>
<comment type="pathway">
    <text evidence="5">Cofactor biosynthesis; coenzyme A biosynthesis; CoA from (R)-pantothenate: step 5/5.</text>
</comment>
<comment type="caution">
    <text evidence="7">The sequence shown here is derived from an EMBL/GenBank/DDBJ whole genome shotgun (WGS) entry which is preliminary data.</text>
</comment>
<dbReference type="SUPFAM" id="SSF52540">
    <property type="entry name" value="P-loop containing nucleoside triphosphate hydrolases"/>
    <property type="match status" value="1"/>
</dbReference>
<dbReference type="Proteomes" id="UP000187526">
    <property type="component" value="Unassembled WGS sequence"/>
</dbReference>
<dbReference type="HAMAP" id="MF_00376">
    <property type="entry name" value="Dephospho_CoA_kinase"/>
    <property type="match status" value="1"/>
</dbReference>
<dbReference type="PANTHER" id="PTHR10695">
    <property type="entry name" value="DEPHOSPHO-COA KINASE-RELATED"/>
    <property type="match status" value="1"/>
</dbReference>
<evidence type="ECO:0000313" key="8">
    <source>
        <dbReference type="Proteomes" id="UP000187526"/>
    </source>
</evidence>
<proteinExistence type="inferred from homology"/>
<organism evidence="7 8">
    <name type="scientific">Azonexus hydrophilus</name>
    <dbReference type="NCBI Taxonomy" id="418702"/>
    <lineage>
        <taxon>Bacteria</taxon>
        <taxon>Pseudomonadati</taxon>
        <taxon>Pseudomonadota</taxon>
        <taxon>Betaproteobacteria</taxon>
        <taxon>Rhodocyclales</taxon>
        <taxon>Azonexaceae</taxon>
        <taxon>Azonexus</taxon>
    </lineage>
</organism>
<sequence>MSDYVVGLTGGIGSGKSTVADLFVARGVPLVDTDAIAHELTAPGGAAMPALLDAFGPAIADAAGALDRAAMRRLAFADPLARSRLEGILHPLIRSLSAQRCQAAAAPYVILAVPLLVESGSYRERCQRILVVDCPESLQIERVMARSGLSVEEARAILAAQASREQRLAIADDVLVNDGERAMLDPQVAALHLKYLQTAMKIPKANC</sequence>
<gene>
    <name evidence="5" type="primary">coaE</name>
    <name evidence="7" type="ORF">BJN45_11975</name>
</gene>
<dbReference type="PROSITE" id="PS51219">
    <property type="entry name" value="DPCK"/>
    <property type="match status" value="1"/>
</dbReference>
<keyword evidence="5 7" id="KW-0418">Kinase</keyword>
<evidence type="ECO:0000313" key="7">
    <source>
        <dbReference type="EMBL" id="OMG52959.1"/>
    </source>
</evidence>
<evidence type="ECO:0000256" key="4">
    <source>
        <dbReference type="ARBA" id="ARBA00022993"/>
    </source>
</evidence>
<dbReference type="InterPro" id="IPR001977">
    <property type="entry name" value="Depp_CoAkinase"/>
</dbReference>
<comment type="function">
    <text evidence="5">Catalyzes the phosphorylation of the 3'-hydroxyl group of dephosphocoenzyme A to form coenzyme A.</text>
</comment>
<evidence type="ECO:0000256" key="1">
    <source>
        <dbReference type="ARBA" id="ARBA00009018"/>
    </source>
</evidence>
<comment type="subcellular location">
    <subcellularLocation>
        <location evidence="5">Cytoplasm</location>
    </subcellularLocation>
</comment>
<feature type="binding site" evidence="5">
    <location>
        <begin position="13"/>
        <end position="18"/>
    </location>
    <ligand>
        <name>ATP</name>
        <dbReference type="ChEBI" id="CHEBI:30616"/>
    </ligand>
</feature>
<name>A0A1R1I2W0_9RHOO</name>
<dbReference type="EC" id="2.7.1.24" evidence="5 6"/>
<dbReference type="EMBL" id="MTHD01000004">
    <property type="protein sequence ID" value="OMG52959.1"/>
    <property type="molecule type" value="Genomic_DNA"/>
</dbReference>
<dbReference type="GO" id="GO:0005737">
    <property type="term" value="C:cytoplasm"/>
    <property type="evidence" value="ECO:0007669"/>
    <property type="project" value="UniProtKB-SubCell"/>
</dbReference>
<keyword evidence="5" id="KW-0808">Transferase</keyword>
<keyword evidence="8" id="KW-1185">Reference proteome</keyword>
<keyword evidence="2 5" id="KW-0547">Nucleotide-binding</keyword>
<keyword evidence="4 5" id="KW-0173">Coenzyme A biosynthesis</keyword>
<keyword evidence="3 5" id="KW-0067">ATP-binding</keyword>
<dbReference type="PANTHER" id="PTHR10695:SF46">
    <property type="entry name" value="BIFUNCTIONAL COENZYME A SYNTHASE-RELATED"/>
    <property type="match status" value="1"/>
</dbReference>
<accession>A0A1R1I2W0</accession>
<dbReference type="GO" id="GO:0005524">
    <property type="term" value="F:ATP binding"/>
    <property type="evidence" value="ECO:0007669"/>
    <property type="project" value="UniProtKB-UniRule"/>
</dbReference>
<dbReference type="InterPro" id="IPR027417">
    <property type="entry name" value="P-loop_NTPase"/>
</dbReference>
<dbReference type="STRING" id="418702.BJN45_11975"/>
<dbReference type="CDD" id="cd02022">
    <property type="entry name" value="DPCK"/>
    <property type="match status" value="1"/>
</dbReference>
<evidence type="ECO:0000256" key="6">
    <source>
        <dbReference type="NCBIfam" id="TIGR00152"/>
    </source>
</evidence>
<dbReference type="NCBIfam" id="TIGR00152">
    <property type="entry name" value="dephospho-CoA kinase"/>
    <property type="match status" value="1"/>
</dbReference>
<evidence type="ECO:0000256" key="2">
    <source>
        <dbReference type="ARBA" id="ARBA00022741"/>
    </source>
</evidence>
<evidence type="ECO:0000256" key="5">
    <source>
        <dbReference type="HAMAP-Rule" id="MF_00376"/>
    </source>
</evidence>
<comment type="catalytic activity">
    <reaction evidence="5">
        <text>3'-dephospho-CoA + ATP = ADP + CoA + H(+)</text>
        <dbReference type="Rhea" id="RHEA:18245"/>
        <dbReference type="ChEBI" id="CHEBI:15378"/>
        <dbReference type="ChEBI" id="CHEBI:30616"/>
        <dbReference type="ChEBI" id="CHEBI:57287"/>
        <dbReference type="ChEBI" id="CHEBI:57328"/>
        <dbReference type="ChEBI" id="CHEBI:456216"/>
        <dbReference type="EC" id="2.7.1.24"/>
    </reaction>
</comment>
<dbReference type="Pfam" id="PF01121">
    <property type="entry name" value="CoaE"/>
    <property type="match status" value="1"/>
</dbReference>
<dbReference type="GO" id="GO:0015937">
    <property type="term" value="P:coenzyme A biosynthetic process"/>
    <property type="evidence" value="ECO:0007669"/>
    <property type="project" value="UniProtKB-UniRule"/>
</dbReference>
<comment type="similarity">
    <text evidence="1 5">Belongs to the CoaE family.</text>
</comment>
<dbReference type="GO" id="GO:0004140">
    <property type="term" value="F:dephospho-CoA kinase activity"/>
    <property type="evidence" value="ECO:0007669"/>
    <property type="project" value="UniProtKB-UniRule"/>
</dbReference>